<dbReference type="Proteomes" id="UP001519309">
    <property type="component" value="Unassembled WGS sequence"/>
</dbReference>
<reference evidence="1 2" key="1">
    <citation type="submission" date="2021-03" db="EMBL/GenBank/DDBJ databases">
        <title>Genomic Encyclopedia of Type Strains, Phase IV (KMG-IV): sequencing the most valuable type-strain genomes for metagenomic binning, comparative biology and taxonomic classification.</title>
        <authorList>
            <person name="Goeker M."/>
        </authorList>
    </citation>
    <scope>NUCLEOTIDE SEQUENCE [LARGE SCALE GENOMIC DNA]</scope>
    <source>
        <strain evidence="1 2">DSM 40499</strain>
    </source>
</reference>
<name>A0ABS4M6P4_9ACTN</name>
<comment type="caution">
    <text evidence="1">The sequence shown here is derived from an EMBL/GenBank/DDBJ whole genome shotgun (WGS) entry which is preliminary data.</text>
</comment>
<sequence>MSPNDKYASVVAACGHLPLVLRGEDYLELLPVAWRAINDYGILIAHRTYDAPELGPWRRQHSGHAAKRGLWEVHNDPYDLSRVFVRTTGGWITAPWDDLPLVSAPFADFTWDHSRVRRRRRSTSSSAKVARMLKINLPMGSVGS</sequence>
<evidence type="ECO:0000313" key="1">
    <source>
        <dbReference type="EMBL" id="MBP2055330.1"/>
    </source>
</evidence>
<accession>A0ABS4M6P4</accession>
<gene>
    <name evidence="1" type="ORF">J2Z21_008344</name>
</gene>
<proteinExistence type="predicted"/>
<protein>
    <submittedName>
        <fullName evidence="1">Uncharacterized protein</fullName>
    </submittedName>
</protein>
<dbReference type="EMBL" id="JAGGLP010000028">
    <property type="protein sequence ID" value="MBP2055330.1"/>
    <property type="molecule type" value="Genomic_DNA"/>
</dbReference>
<organism evidence="1 2">
    <name type="scientific">Streptomyces griseochromogenes</name>
    <dbReference type="NCBI Taxonomy" id="68214"/>
    <lineage>
        <taxon>Bacteria</taxon>
        <taxon>Bacillati</taxon>
        <taxon>Actinomycetota</taxon>
        <taxon>Actinomycetes</taxon>
        <taxon>Kitasatosporales</taxon>
        <taxon>Streptomycetaceae</taxon>
        <taxon>Streptomyces</taxon>
    </lineage>
</organism>
<keyword evidence="2" id="KW-1185">Reference proteome</keyword>
<evidence type="ECO:0000313" key="2">
    <source>
        <dbReference type="Proteomes" id="UP001519309"/>
    </source>
</evidence>